<dbReference type="AlphaFoldDB" id="A0A7J7IPT8"/>
<comment type="caution">
    <text evidence="2">The sequence shown here is derived from an EMBL/GenBank/DDBJ whole genome shotgun (WGS) entry which is preliminary data.</text>
</comment>
<proteinExistence type="predicted"/>
<gene>
    <name evidence="2" type="ORF">F1559_000182</name>
</gene>
<name>A0A7J7IPT8_9RHOD</name>
<organism evidence="2 3">
    <name type="scientific">Cyanidiococcus yangmingshanensis</name>
    <dbReference type="NCBI Taxonomy" id="2690220"/>
    <lineage>
        <taxon>Eukaryota</taxon>
        <taxon>Rhodophyta</taxon>
        <taxon>Bangiophyceae</taxon>
        <taxon>Cyanidiales</taxon>
        <taxon>Cyanidiaceae</taxon>
        <taxon>Cyanidiococcus</taxon>
    </lineage>
</organism>
<keyword evidence="3" id="KW-1185">Reference proteome</keyword>
<evidence type="ECO:0000256" key="1">
    <source>
        <dbReference type="SAM" id="MobiDB-lite"/>
    </source>
</evidence>
<sequence length="107" mass="12224">MSSETLFLDDSWGVPDSSSDIPAETEAIRHEINEHRLRDLEDLLLRLDKLERGMQRLHARYQAADQFCLETARRMNAIAFDGLVDLGEVRKLLTTATQSSHVEQVQT</sequence>
<feature type="region of interest" description="Disordered" evidence="1">
    <location>
        <begin position="1"/>
        <end position="20"/>
    </location>
</feature>
<evidence type="ECO:0000313" key="2">
    <source>
        <dbReference type="EMBL" id="KAF6004331.1"/>
    </source>
</evidence>
<dbReference type="Proteomes" id="UP000530660">
    <property type="component" value="Unassembled WGS sequence"/>
</dbReference>
<dbReference type="EMBL" id="VWRR01000003">
    <property type="protein sequence ID" value="KAF6004331.1"/>
    <property type="molecule type" value="Genomic_DNA"/>
</dbReference>
<protein>
    <submittedName>
        <fullName evidence="2">Uncharacterized protein</fullName>
    </submittedName>
</protein>
<accession>A0A7J7IPT8</accession>
<reference evidence="2 3" key="1">
    <citation type="journal article" date="2020" name="J. Phycol.">
        <title>Comparative genome analysis reveals Cyanidiococcus gen. nov., a new extremophilic red algal genus sister to Cyanidioschyzon (Cyanidioschyzonaceae, Rhodophyta).</title>
        <authorList>
            <person name="Liu S.-L."/>
            <person name="Chiang Y.-R."/>
            <person name="Yoon H.S."/>
            <person name="Fu H.-Y."/>
        </authorList>
    </citation>
    <scope>NUCLEOTIDE SEQUENCE [LARGE SCALE GENOMIC DNA]</scope>
    <source>
        <strain evidence="2 3">THAL066</strain>
    </source>
</reference>
<dbReference type="OrthoDB" id="10640859at2759"/>
<evidence type="ECO:0000313" key="3">
    <source>
        <dbReference type="Proteomes" id="UP000530660"/>
    </source>
</evidence>